<name>A0AAF0F9N3_9BASI</name>
<gene>
    <name evidence="2" type="ORF">MJAP1_003858</name>
</gene>
<keyword evidence="3" id="KW-1185">Reference proteome</keyword>
<dbReference type="Proteomes" id="UP001217754">
    <property type="component" value="Chromosome 8"/>
</dbReference>
<proteinExistence type="predicted"/>
<organism evidence="2 3">
    <name type="scientific">Malassezia japonica</name>
    <dbReference type="NCBI Taxonomy" id="223818"/>
    <lineage>
        <taxon>Eukaryota</taxon>
        <taxon>Fungi</taxon>
        <taxon>Dikarya</taxon>
        <taxon>Basidiomycota</taxon>
        <taxon>Ustilaginomycotina</taxon>
        <taxon>Malasseziomycetes</taxon>
        <taxon>Malasseziales</taxon>
        <taxon>Malasseziaceae</taxon>
        <taxon>Malassezia</taxon>
    </lineage>
</organism>
<accession>A0AAF0F9N3</accession>
<dbReference type="SUPFAM" id="SSF52047">
    <property type="entry name" value="RNI-like"/>
    <property type="match status" value="1"/>
</dbReference>
<evidence type="ECO:0008006" key="4">
    <source>
        <dbReference type="Google" id="ProtNLM"/>
    </source>
</evidence>
<reference evidence="2" key="1">
    <citation type="submission" date="2023-03" db="EMBL/GenBank/DDBJ databases">
        <title>Mating type loci evolution in Malassezia.</title>
        <authorList>
            <person name="Coelho M.A."/>
        </authorList>
    </citation>
    <scope>NUCLEOTIDE SEQUENCE</scope>
    <source>
        <strain evidence="2">CBS 9431</strain>
    </source>
</reference>
<dbReference type="EMBL" id="CP119965">
    <property type="protein sequence ID" value="WFD40867.1"/>
    <property type="molecule type" value="Genomic_DNA"/>
</dbReference>
<feature type="region of interest" description="Disordered" evidence="1">
    <location>
        <begin position="300"/>
        <end position="326"/>
    </location>
</feature>
<dbReference type="InterPro" id="IPR036047">
    <property type="entry name" value="F-box-like_dom_sf"/>
</dbReference>
<dbReference type="InterPro" id="IPR032675">
    <property type="entry name" value="LRR_dom_sf"/>
</dbReference>
<dbReference type="AlphaFoldDB" id="A0AAF0F9N3"/>
<evidence type="ECO:0000256" key="1">
    <source>
        <dbReference type="SAM" id="MobiDB-lite"/>
    </source>
</evidence>
<protein>
    <recommendedName>
        <fullName evidence="4">F-box domain-containing protein</fullName>
    </recommendedName>
</protein>
<sequence length="496" mass="55737">MHGLPVDLVPGLLDALQWRVGDLAACCRVCRVWRDLATPKLYHRLWLRDHTRVIRVFATLAAHPELARLVRIIELRVYPFGLPAERLEALEEQILSTLHHATGLQELCWTRDGSLNDRLLRTMFDHLPSLRKLEITGNSKLWSPALLAEKVPRGLEELQVILPDRRVAQHLVAIVSRVECLEALSLFCMNTSEITDILLEQVADYARLQRLTLVGCKAVHGDGVIKLAQTGDLHELALEGVGLEQGTLARLTPYTHHVHALTLTYPKRMEEAPSFFSRLAELTSECERLEALTLYARSGSAPALDGDMDEDDDDEPPRPPPRQHLHPVMAAPVASDTTTALVPVASVPESPSLSTAFVRRLVFGRAARSLRKLWVYEMAVSMHQLQILALSQLSDHLEDLVVHLFEADLDALQLYLSKFTRLCKLHLMSHVRSDADFTPDDLLQLARHCGEHLTQIGFRNRVWNVVVNAAGERVLERYDMAAGVFPEKLLVVRAIS</sequence>
<dbReference type="GeneID" id="85227509"/>
<dbReference type="SUPFAM" id="SSF81383">
    <property type="entry name" value="F-box domain"/>
    <property type="match status" value="1"/>
</dbReference>
<dbReference type="Gene3D" id="3.80.10.10">
    <property type="entry name" value="Ribonuclease Inhibitor"/>
    <property type="match status" value="1"/>
</dbReference>
<evidence type="ECO:0000313" key="3">
    <source>
        <dbReference type="Proteomes" id="UP001217754"/>
    </source>
</evidence>
<dbReference type="RefSeq" id="XP_060123764.1">
    <property type="nucleotide sequence ID" value="XM_060267781.1"/>
</dbReference>
<feature type="compositionally biased region" description="Acidic residues" evidence="1">
    <location>
        <begin position="306"/>
        <end position="315"/>
    </location>
</feature>
<evidence type="ECO:0000313" key="2">
    <source>
        <dbReference type="EMBL" id="WFD40867.1"/>
    </source>
</evidence>